<dbReference type="PROSITE" id="PS50888">
    <property type="entry name" value="BHLH"/>
    <property type="match status" value="1"/>
</dbReference>
<dbReference type="Proteomes" id="UP000030672">
    <property type="component" value="Unassembled WGS sequence"/>
</dbReference>
<evidence type="ECO:0000313" key="4">
    <source>
        <dbReference type="Proteomes" id="UP000030672"/>
    </source>
</evidence>
<organism evidence="3 4">
    <name type="scientific">Aureobasidium melanogenum (strain CBS 110374)</name>
    <name type="common">Aureobasidium pullulans var. melanogenum</name>
    <dbReference type="NCBI Taxonomy" id="1043003"/>
    <lineage>
        <taxon>Eukaryota</taxon>
        <taxon>Fungi</taxon>
        <taxon>Dikarya</taxon>
        <taxon>Ascomycota</taxon>
        <taxon>Pezizomycotina</taxon>
        <taxon>Dothideomycetes</taxon>
        <taxon>Dothideomycetidae</taxon>
        <taxon>Dothideales</taxon>
        <taxon>Saccotheciaceae</taxon>
        <taxon>Aureobasidium</taxon>
    </lineage>
</organism>
<dbReference type="InterPro" id="IPR036638">
    <property type="entry name" value="HLH_DNA-bd_sf"/>
</dbReference>
<keyword evidence="4" id="KW-1185">Reference proteome</keyword>
<dbReference type="PANTHER" id="PTHR47336">
    <property type="entry name" value="TRANSCRIPTION FACTOR HMS1-RELATED"/>
    <property type="match status" value="1"/>
</dbReference>
<dbReference type="AlphaFoldDB" id="A0A074VXU0"/>
<dbReference type="InterPro" id="IPR052099">
    <property type="entry name" value="Regulatory_TF_Diverse"/>
</dbReference>
<dbReference type="GeneID" id="63919370"/>
<sequence>MAQYINQHHHTSFPGPPPSTMDMPYQPMYQTIDNNPNVQSLFVEPQPQSQFYGFPPPTGGSMDSGYAGEDINPFEDNVACADLKLVYGHPINPSLPNFNAYGYMTNDQQSNAPGQQFMPVNYTAPFVHDFGSTNRDAKNSQSPTTPTLIMDDAVSVKSEDGFSDAASPMTMTQSVSQLTGQNKRRPSTIRRTVTEPSLEVRAGSMQRTSVKEGRGRNRKRIPHTAVERRYRENLNSQLEKLRYAVPHVQAAQRRRASDINDPMKPSKCEVLVGALEYIKKLESENKELKKRLGE</sequence>
<dbReference type="Gene3D" id="4.10.280.10">
    <property type="entry name" value="Helix-loop-helix DNA-binding domain"/>
    <property type="match status" value="1"/>
</dbReference>
<dbReference type="SUPFAM" id="SSF47459">
    <property type="entry name" value="HLH, helix-loop-helix DNA-binding domain"/>
    <property type="match status" value="1"/>
</dbReference>
<dbReference type="HOGENOM" id="CLU_946591_0_0_1"/>
<feature type="domain" description="BHLH" evidence="2">
    <location>
        <begin position="218"/>
        <end position="281"/>
    </location>
</feature>
<dbReference type="PANTHER" id="PTHR47336:SF2">
    <property type="entry name" value="TRANSCRIPTION FACTOR HMS1-RELATED"/>
    <property type="match status" value="1"/>
</dbReference>
<dbReference type="Pfam" id="PF00010">
    <property type="entry name" value="HLH"/>
    <property type="match status" value="1"/>
</dbReference>
<proteinExistence type="predicted"/>
<dbReference type="EMBL" id="KL584827">
    <property type="protein sequence ID" value="KEQ65348.1"/>
    <property type="molecule type" value="Genomic_DNA"/>
</dbReference>
<accession>A0A074VXU0</accession>
<feature type="region of interest" description="Disordered" evidence="1">
    <location>
        <begin position="1"/>
        <end position="22"/>
    </location>
</feature>
<gene>
    <name evidence="3" type="ORF">M437DRAFT_73278</name>
</gene>
<evidence type="ECO:0000313" key="3">
    <source>
        <dbReference type="EMBL" id="KEQ65348.1"/>
    </source>
</evidence>
<dbReference type="InterPro" id="IPR011598">
    <property type="entry name" value="bHLH_dom"/>
</dbReference>
<dbReference type="CDD" id="cd11395">
    <property type="entry name" value="bHLHzip_SREBP_like"/>
    <property type="match status" value="1"/>
</dbReference>
<evidence type="ECO:0000259" key="2">
    <source>
        <dbReference type="PROSITE" id="PS50888"/>
    </source>
</evidence>
<dbReference type="STRING" id="1043003.A0A074VXU0"/>
<reference evidence="3 4" key="1">
    <citation type="journal article" date="2014" name="BMC Genomics">
        <title>Genome sequencing of four Aureobasidium pullulans varieties: biotechnological potential, stress tolerance, and description of new species.</title>
        <authorList>
            <person name="Gostin Ar C."/>
            <person name="Ohm R.A."/>
            <person name="Kogej T."/>
            <person name="Sonjak S."/>
            <person name="Turk M."/>
            <person name="Zajc J."/>
            <person name="Zalar P."/>
            <person name="Grube M."/>
            <person name="Sun H."/>
            <person name="Han J."/>
            <person name="Sharma A."/>
            <person name="Chiniquy J."/>
            <person name="Ngan C.Y."/>
            <person name="Lipzen A."/>
            <person name="Barry K."/>
            <person name="Grigoriev I.V."/>
            <person name="Gunde-Cimerman N."/>
        </authorList>
    </citation>
    <scope>NUCLEOTIDE SEQUENCE [LARGE SCALE GENOMIC DNA]</scope>
    <source>
        <strain evidence="3 4">CBS 110374</strain>
    </source>
</reference>
<dbReference type="RefSeq" id="XP_040882371.1">
    <property type="nucleotide sequence ID" value="XM_041025997.1"/>
</dbReference>
<evidence type="ECO:0000256" key="1">
    <source>
        <dbReference type="SAM" id="MobiDB-lite"/>
    </source>
</evidence>
<name>A0A074VXU0_AURM1</name>
<dbReference type="SMART" id="SM00353">
    <property type="entry name" value="HLH"/>
    <property type="match status" value="1"/>
</dbReference>
<dbReference type="GO" id="GO:0046983">
    <property type="term" value="F:protein dimerization activity"/>
    <property type="evidence" value="ECO:0007669"/>
    <property type="project" value="InterPro"/>
</dbReference>
<protein>
    <recommendedName>
        <fullName evidence="2">BHLH domain-containing protein</fullName>
    </recommendedName>
</protein>